<sequence length="526" mass="57597">MPVGICDQPLQHLTVSGNACQKSSTTHPLVMLGRRSGQWLSHIDSEDNGNGDTATSSPQIKQQKYVAGTRTMADSYTMAVLPFSKDKTLLEKYKNTAGGLRIGKLLENLDSLAGTIGYRHCLPATAFATSTEDGMTGITTESIIKASHDAELYIATAAADRIDMFHNLAAPNEIQDIRFSGFVTYTGSSSMEVFVRMEGLGTQPGDEPKTIMLGRFSIVCRDAITHRAKKCPQLVLNTPEEKAMFAIGEDHKNRKKTSSMIALDKVPPSQPEINMLHEMMLKVAEREKQIEDSGKIGHRPHHATIKEEIVYTSETELGSVTRQQPQEMNLHFKIFGGHLMRLVCLVSESLGIGAANHTSIISMGVNHIGIVSIESILPLVESNAESLLRSELADVNATIFAGKSLRFLALDQITFRLPVPIGAIVRMTAVTVTSTRPKSKEELSQGLEFTSAGNAKVHVVVEAQIQDVAKGTRETTNRFFFSFAGENQEPLAKLVVPKTYQEAMAYIEGARRLEVGGALRRHYKSS</sequence>
<dbReference type="Proteomes" id="UP001227268">
    <property type="component" value="Unassembled WGS sequence"/>
</dbReference>
<comment type="caution">
    <text evidence="1">The sequence shown here is derived from an EMBL/GenBank/DDBJ whole genome shotgun (WGS) entry which is preliminary data.</text>
</comment>
<accession>A0ACC2VXF8</accession>
<proteinExistence type="predicted"/>
<organism evidence="1 2">
    <name type="scientific">Naganishia friedmannii</name>
    <dbReference type="NCBI Taxonomy" id="89922"/>
    <lineage>
        <taxon>Eukaryota</taxon>
        <taxon>Fungi</taxon>
        <taxon>Dikarya</taxon>
        <taxon>Basidiomycota</taxon>
        <taxon>Agaricomycotina</taxon>
        <taxon>Tremellomycetes</taxon>
        <taxon>Filobasidiales</taxon>
        <taxon>Filobasidiaceae</taxon>
        <taxon>Naganishia</taxon>
    </lineage>
</organism>
<protein>
    <submittedName>
        <fullName evidence="1">Uncharacterized protein</fullName>
    </submittedName>
</protein>
<name>A0ACC2VXF8_9TREE</name>
<evidence type="ECO:0000313" key="1">
    <source>
        <dbReference type="EMBL" id="KAJ9103858.1"/>
    </source>
</evidence>
<gene>
    <name evidence="1" type="ORF">QFC21_002320</name>
</gene>
<reference evidence="1" key="1">
    <citation type="submission" date="2023-04" db="EMBL/GenBank/DDBJ databases">
        <title>Draft Genome sequencing of Naganishia species isolated from polar environments using Oxford Nanopore Technology.</title>
        <authorList>
            <person name="Leo P."/>
            <person name="Venkateswaran K."/>
        </authorList>
    </citation>
    <scope>NUCLEOTIDE SEQUENCE</scope>
    <source>
        <strain evidence="1">MNA-CCFEE 5423</strain>
    </source>
</reference>
<keyword evidence="2" id="KW-1185">Reference proteome</keyword>
<dbReference type="EMBL" id="JASBWT010000006">
    <property type="protein sequence ID" value="KAJ9103858.1"/>
    <property type="molecule type" value="Genomic_DNA"/>
</dbReference>
<evidence type="ECO:0000313" key="2">
    <source>
        <dbReference type="Proteomes" id="UP001227268"/>
    </source>
</evidence>